<keyword evidence="1" id="KW-0732">Signal</keyword>
<feature type="signal peptide" evidence="1">
    <location>
        <begin position="1"/>
        <end position="20"/>
    </location>
</feature>
<dbReference type="RefSeq" id="WP_106891366.1">
    <property type="nucleotide sequence ID" value="NZ_CP027860.1"/>
</dbReference>
<dbReference type="EMBL" id="CP027860">
    <property type="protein sequence ID" value="AVP97442.1"/>
    <property type="molecule type" value="Genomic_DNA"/>
</dbReference>
<reference evidence="2 3" key="2">
    <citation type="submission" date="2018-03" db="EMBL/GenBank/DDBJ databases">
        <authorList>
            <person name="Keele B.F."/>
        </authorList>
    </citation>
    <scope>NUCLEOTIDE SEQUENCE [LARGE SCALE GENOMIC DNA]</scope>
    <source>
        <strain evidence="2 3">D13</strain>
    </source>
</reference>
<evidence type="ECO:0000256" key="1">
    <source>
        <dbReference type="SAM" id="SignalP"/>
    </source>
</evidence>
<feature type="chain" id="PRO_5015190033" evidence="1">
    <location>
        <begin position="21"/>
        <end position="720"/>
    </location>
</feature>
<evidence type="ECO:0000313" key="2">
    <source>
        <dbReference type="EMBL" id="AVP97442.1"/>
    </source>
</evidence>
<protein>
    <submittedName>
        <fullName evidence="2">Uncharacterized protein</fullName>
    </submittedName>
</protein>
<accession>A0A2P1PRJ4</accession>
<evidence type="ECO:0000313" key="3">
    <source>
        <dbReference type="Proteomes" id="UP000241074"/>
    </source>
</evidence>
<organism evidence="2 3">
    <name type="scientific">Ahniella affigens</name>
    <dbReference type="NCBI Taxonomy" id="2021234"/>
    <lineage>
        <taxon>Bacteria</taxon>
        <taxon>Pseudomonadati</taxon>
        <taxon>Pseudomonadota</taxon>
        <taxon>Gammaproteobacteria</taxon>
        <taxon>Lysobacterales</taxon>
        <taxon>Rhodanobacteraceae</taxon>
        <taxon>Ahniella</taxon>
    </lineage>
</organism>
<dbReference type="KEGG" id="xba:C7S18_09640"/>
<dbReference type="AlphaFoldDB" id="A0A2P1PRJ4"/>
<reference evidence="2 3" key="1">
    <citation type="submission" date="2018-03" db="EMBL/GenBank/DDBJ databases">
        <title>Ahniella affigens gen. nov., sp. nov., a gammaproteobacterium isolated from sandy soil near a stream.</title>
        <authorList>
            <person name="Ko Y."/>
            <person name="Kim J.-H."/>
        </authorList>
    </citation>
    <scope>NUCLEOTIDE SEQUENCE [LARGE SCALE GENOMIC DNA]</scope>
    <source>
        <strain evidence="2 3">D13</strain>
    </source>
</reference>
<keyword evidence="3" id="KW-1185">Reference proteome</keyword>
<proteinExistence type="predicted"/>
<dbReference type="Proteomes" id="UP000241074">
    <property type="component" value="Chromosome"/>
</dbReference>
<sequence>MKRALYLACVSVLAVSTASATPPDFTYQGYLQDAGNPATGTYDFRFTLQYDAPMMGLQIIGTPQTKDDLAVTQGVFSVPLDFGATLTNLEYLLKIEVRPGASTGSYTVLTPDTQIKPTPQAQYAEASGFAASIAPNTVGSTQIIDGNVQTPDIGFQAVNADKVDPSTVQLRVSGTCPSGSSINAIEQGGTVTCETDDSGSSITGVTAGTGLSGGGTTGTITLGIANGGVGSAQTNVNQVQVRVNGFCIPGNSIRAIANDGSVTCEADDAGTGTVTSIATGTGLTGGPITSSGTIAIANNGVASAQIFDGTITSTDINTASVQARVNGTCGSGSSISSISATGAVTCEPDDGITSLSQVGTGFPTSSSLSDTTPGAGIGDLSAATGVDGLPLVAFHDSINNDLVVVHCDTIDCVTRTKTVVDSAGVVGLKPRVIIAGSGNFAYPLITYYDQTNSVLKALRCSDLACTTSVSAALTATAGASTHHDVARNANSGFVVTFHDPNAGDLRGVACTNYNACGAAFDIDNSANNVGSGVVIATNFTRYIAYRDTTTNNLLLKVCNAPTTGSGSCGVTRTLDASGAVQDVHDILVTETLLPVVLYQKGGNEFTVSCTATACSSATAPVQVAAPGGSAGAMSVGADGLPLIYLTGTISANYTTTIRCTSALCSTSVVLSSADYFNPVTGRPAMLRSSRDFPILFSRVTDSLAIQICDNRFCSGSSRAR</sequence>
<dbReference type="OrthoDB" id="5946001at2"/>
<name>A0A2P1PRJ4_9GAMM</name>
<gene>
    <name evidence="2" type="ORF">C7S18_09640</name>
</gene>